<protein>
    <submittedName>
        <fullName evidence="1">Uncharacterized protein</fullName>
    </submittedName>
</protein>
<sequence>MIHPKSVSFPVYGAALAAGVDYGVALRWIDASRRLQAIWFGDRAAERVREAWDEGVAMHGEDAMCDLAERLIEAFREGRLLPLAPLVSAP</sequence>
<evidence type="ECO:0000313" key="2">
    <source>
        <dbReference type="Proteomes" id="UP000217311"/>
    </source>
</evidence>
<name>A0A290MQ65_CAUVI</name>
<dbReference type="RefSeq" id="WP_096053502.1">
    <property type="nucleotide sequence ID" value="NZ_CP023315.3"/>
</dbReference>
<organism evidence="1 2">
    <name type="scientific">Caulobacter vibrioides</name>
    <name type="common">Caulobacter crescentus</name>
    <dbReference type="NCBI Taxonomy" id="155892"/>
    <lineage>
        <taxon>Bacteria</taxon>
        <taxon>Pseudomonadati</taxon>
        <taxon>Pseudomonadota</taxon>
        <taxon>Alphaproteobacteria</taxon>
        <taxon>Caulobacterales</taxon>
        <taxon>Caulobacteraceae</taxon>
        <taxon>Caulobacter</taxon>
    </lineage>
</organism>
<evidence type="ECO:0000313" key="1">
    <source>
        <dbReference type="EMBL" id="ATC34152.1"/>
    </source>
</evidence>
<gene>
    <name evidence="1" type="ORF">CA606_18450</name>
</gene>
<accession>A0A290MQ65</accession>
<dbReference type="Proteomes" id="UP000217311">
    <property type="component" value="Chromosome"/>
</dbReference>
<reference evidence="2" key="1">
    <citation type="submission" date="2017-09" db="EMBL/GenBank/DDBJ databases">
        <title>Genome evolution observed in wild isolates of Caulobacter crescentus.</title>
        <authorList>
            <person name="Ely B."/>
            <person name="Wilson K."/>
            <person name="Scott D."/>
        </authorList>
    </citation>
    <scope>NUCLEOTIDE SEQUENCE [LARGE SCALE GENOMIC DNA]</scope>
    <source>
        <strain evidence="2">CB13b1a</strain>
    </source>
</reference>
<dbReference type="EMBL" id="CP023315">
    <property type="protein sequence ID" value="ATC34152.1"/>
    <property type="molecule type" value="Genomic_DNA"/>
</dbReference>
<dbReference type="AlphaFoldDB" id="A0A290MQ65"/>
<proteinExistence type="predicted"/>